<dbReference type="InterPro" id="IPR022076">
    <property type="entry name" value="Limbin"/>
</dbReference>
<keyword evidence="7 12" id="KW-0472">Membrane</keyword>
<evidence type="ECO:0000256" key="7">
    <source>
        <dbReference type="ARBA" id="ARBA00023136"/>
    </source>
</evidence>
<keyword evidence="14" id="KW-1185">Reference proteome</keyword>
<feature type="compositionally biased region" description="Basic and acidic residues" evidence="11">
    <location>
        <begin position="844"/>
        <end position="863"/>
    </location>
</feature>
<dbReference type="PANTHER" id="PTHR16795:SF14">
    <property type="entry name" value="LIMBIN"/>
    <property type="match status" value="1"/>
</dbReference>
<keyword evidence="6 12" id="KW-1133">Transmembrane helix</keyword>
<feature type="coiled-coil region" evidence="10">
    <location>
        <begin position="1159"/>
        <end position="1209"/>
    </location>
</feature>
<evidence type="ECO:0000256" key="9">
    <source>
        <dbReference type="ARBA" id="ARBA00023273"/>
    </source>
</evidence>
<evidence type="ECO:0000256" key="5">
    <source>
        <dbReference type="ARBA" id="ARBA00022692"/>
    </source>
</evidence>
<evidence type="ECO:0000313" key="14">
    <source>
        <dbReference type="Proteomes" id="UP000515135"/>
    </source>
</evidence>
<keyword evidence="9" id="KW-0966">Cell projection</keyword>
<keyword evidence="3" id="KW-1003">Cell membrane</keyword>
<feature type="compositionally biased region" description="Basic and acidic residues" evidence="11">
    <location>
        <begin position="1626"/>
        <end position="1638"/>
    </location>
</feature>
<dbReference type="InterPro" id="IPR026501">
    <property type="entry name" value="Limbin/EVC"/>
</dbReference>
<evidence type="ECO:0000256" key="6">
    <source>
        <dbReference type="ARBA" id="ARBA00022989"/>
    </source>
</evidence>
<accession>A0A6P4ZL99</accession>
<evidence type="ECO:0000256" key="13">
    <source>
        <dbReference type="SAM" id="SignalP"/>
    </source>
</evidence>
<keyword evidence="5 12" id="KW-0812">Transmembrane</keyword>
<gene>
    <name evidence="15" type="primary">LOC109475575</name>
</gene>
<evidence type="ECO:0000256" key="10">
    <source>
        <dbReference type="SAM" id="Coils"/>
    </source>
</evidence>
<feature type="region of interest" description="Disordered" evidence="11">
    <location>
        <begin position="1064"/>
        <end position="1092"/>
    </location>
</feature>
<sequence length="1693" mass="193010">MAVKIRGHTGIIVLCLAACVFQCLWFQASSQNVVLDLDVQTQYTFDNHPGVYRLGSANITTKVSIPAGGADASLELTLPHLNYTYRKCDPLMINVTSFNGTHNITEEQLTTNCYDTYGITLYVSMDGNDSVIAYGNDLSKSATTKITTSADEENIYFDFGNVVNGAATSQDITIVTPFTVLSYNNVQDILTFEATPTTNGTVQAVNTSFIVIGPQLEITFTELNNSGPIEAGDRVHLQVLLQHTSLSTENATNMMLGGNINPRGTTTATIVTSSVSTSSSPYNKSYTTDVLNSGGNLNFDLLPVGETVTILLWFEALDGLLINSNVQLSLQLKYVDLEGHNLEAWGSKSKATRDLTFNDQTKFTLNVENNVGVDQVVEVITTFLMPHGTLAASLELEFQSAALNPDDVLLVRGDLPQSEDVTYASNVAPVDLLSQNRRRRKRQIFIPASVPIIRTWDVGDIVYPSSVNARGVDTSVSMLVSYLVNLDPTQVQNGVPFSLTATLTAGGTAIPLGTRTFVLGQPELQMDQTVQIADDSTNPDEVRINVTVSHTAQSSADAFDVTIFCDATGLTIFNYRNLIPIFVSPEITVQGSEITVTRTRLPLGEELLLSFQAELVCKERTCAENSPNLTIPANVTYRSVAVQQAANSSQFQGIDYGPLTDSICLGFNLVEITSLFRNYGYIGLALIVFLLFGIVVGILCCFILYKAKGIQVRPMRGRSKKKKGGLFSGLKNRLKGLGSWFGELNFASILTFRDISKMFRWLDNLDIKSSIDLDMKLQSHRLQLMINSINIQLQKLRHKGEISRPLLDRIQDKFNKAWRALCRRLDDEYQKGLSRLHKRLAAKNKDKLDSLHKKHEEERKQLIDKTTNTPEQERRELMNLLDQQHQVETEELSYRLQLEQAEEEEKIRKEFELKKRVGLKELQHNLLKDLAEQAELSEEEAARIMREHKENQATINRLMDEEMSRQRMLLEEKLAQRRAMAKAKEHQEDHNKKVLNTLATQQAGIVQEMREDGKLSVEQEKMFKERIRREMLAARERHDKERESQEAALQKRLAELKKKRLAEKEAEQRQEVEEFEKKQQEKQSEGEGDADDYIDARHQLMSRHVTEMNDLEMSLDKDASDQLDSLTFDLTKKAQDEIVMFKGRLCAELGSAGLKEKQRDEILAQHQRELEQLKEVHQEQKRKQTRELERRLEERRAELARRADLERKEQEKIRAREEKIVGHLINAQTAISEEDKEKILREHEKNVATLENNLTLNKLHQRRMLEEKLAQRRAKAMEKLQKKQIKQEKKRQRYRGSDSEGEQDDVKLLKQQLQERISLLSEESQARTDDDMETIRVEMLQERAQALKDQEERLGGLLSALQMERARELATIEEQREALNKLTTNLVDELSDKGVLTDPECKKVIEQHKKDVDKLEKKLHHQRQRQEEELKKKLTEKMMQREKSMLQLHEERLREIHSQEASKTAARFKMAAMKNKYIVESEKHRGGKSYANKGFQDSDQEDDDDDEDDCEASFFGSRMTMVKHYHHSELAEARQKMERGIEQNLEDYRRQWDVKRKQALQEQELKFISGLVKTGRFEREELSSVLTLLFPHNTDISQILEKIYTEGSNSSDESDSGSRKKSRGISRRESTLALRIREATLGPYTPPPSTKKKRKKEGALKRLKKKTHLPPLRNAPEPRPEPLGGADSPHLQE</sequence>
<dbReference type="GO" id="GO:0060170">
    <property type="term" value="C:ciliary membrane"/>
    <property type="evidence" value="ECO:0007669"/>
    <property type="project" value="TreeGrafter"/>
</dbReference>
<feature type="signal peptide" evidence="13">
    <location>
        <begin position="1"/>
        <end position="30"/>
    </location>
</feature>
<feature type="chain" id="PRO_5028264408" evidence="13">
    <location>
        <begin position="31"/>
        <end position="1693"/>
    </location>
</feature>
<evidence type="ECO:0000256" key="2">
    <source>
        <dbReference type="ARBA" id="ARBA00004162"/>
    </source>
</evidence>
<comment type="subcellular location">
    <subcellularLocation>
        <location evidence="2">Cell membrane</location>
        <topology evidence="2">Single-pass membrane protein</topology>
    </subcellularLocation>
    <subcellularLocation>
        <location evidence="1">Cytoplasm</location>
        <location evidence="1">Cytoskeleton</location>
        <location evidence="1">Cilium basal body</location>
    </subcellularLocation>
</comment>
<feature type="transmembrane region" description="Helical" evidence="12">
    <location>
        <begin position="679"/>
        <end position="705"/>
    </location>
</feature>
<evidence type="ECO:0000256" key="12">
    <source>
        <dbReference type="SAM" id="Phobius"/>
    </source>
</evidence>
<feature type="region of interest" description="Disordered" evidence="11">
    <location>
        <begin position="844"/>
        <end position="871"/>
    </location>
</feature>
<evidence type="ECO:0000256" key="1">
    <source>
        <dbReference type="ARBA" id="ARBA00004120"/>
    </source>
</evidence>
<evidence type="ECO:0000256" key="8">
    <source>
        <dbReference type="ARBA" id="ARBA00023212"/>
    </source>
</evidence>
<dbReference type="KEGG" id="bbel:109475575"/>
<feature type="compositionally biased region" description="Basic and acidic residues" evidence="11">
    <location>
        <begin position="1274"/>
        <end position="1287"/>
    </location>
</feature>
<evidence type="ECO:0000313" key="15">
    <source>
        <dbReference type="RefSeq" id="XP_019631817.1"/>
    </source>
</evidence>
<evidence type="ECO:0000256" key="11">
    <source>
        <dbReference type="SAM" id="MobiDB-lite"/>
    </source>
</evidence>
<feature type="region of interest" description="Disordered" evidence="11">
    <location>
        <begin position="1274"/>
        <end position="1305"/>
    </location>
</feature>
<name>A0A6P4ZL99_BRABE</name>
<keyword evidence="8" id="KW-0206">Cytoskeleton</keyword>
<feature type="region of interest" description="Disordered" evidence="11">
    <location>
        <begin position="1483"/>
        <end position="1509"/>
    </location>
</feature>
<keyword evidence="13" id="KW-0732">Signal</keyword>
<proteinExistence type="predicted"/>
<feature type="coiled-coil region" evidence="10">
    <location>
        <begin position="1358"/>
        <end position="1443"/>
    </location>
</feature>
<protein>
    <submittedName>
        <fullName evidence="15">Limbin-like isoform X1</fullName>
    </submittedName>
</protein>
<dbReference type="GeneID" id="109475575"/>
<dbReference type="Proteomes" id="UP000515135">
    <property type="component" value="Unplaced"/>
</dbReference>
<reference evidence="15" key="1">
    <citation type="submission" date="2025-08" db="UniProtKB">
        <authorList>
            <consortium name="RefSeq"/>
        </authorList>
    </citation>
    <scope>IDENTIFICATION</scope>
    <source>
        <tissue evidence="15">Gonad</tissue>
    </source>
</reference>
<feature type="compositionally biased region" description="Basic residues" evidence="11">
    <location>
        <begin position="1650"/>
        <end position="1668"/>
    </location>
</feature>
<feature type="compositionally biased region" description="Acidic residues" evidence="11">
    <location>
        <begin position="1498"/>
        <end position="1509"/>
    </location>
</feature>
<dbReference type="RefSeq" id="XP_019631817.1">
    <property type="nucleotide sequence ID" value="XM_019776258.1"/>
</dbReference>
<dbReference type="GO" id="GO:0098797">
    <property type="term" value="C:plasma membrane protein complex"/>
    <property type="evidence" value="ECO:0007669"/>
    <property type="project" value="TreeGrafter"/>
</dbReference>
<organism evidence="14 15">
    <name type="scientific">Branchiostoma belcheri</name>
    <name type="common">Amphioxus</name>
    <dbReference type="NCBI Taxonomy" id="7741"/>
    <lineage>
        <taxon>Eukaryota</taxon>
        <taxon>Metazoa</taxon>
        <taxon>Chordata</taxon>
        <taxon>Cephalochordata</taxon>
        <taxon>Leptocardii</taxon>
        <taxon>Amphioxiformes</taxon>
        <taxon>Branchiostomatidae</taxon>
        <taxon>Branchiostoma</taxon>
    </lineage>
</organism>
<evidence type="ECO:0000256" key="4">
    <source>
        <dbReference type="ARBA" id="ARBA00022490"/>
    </source>
</evidence>
<dbReference type="Pfam" id="PF12297">
    <property type="entry name" value="EVC2_like"/>
    <property type="match status" value="1"/>
</dbReference>
<dbReference type="PANTHER" id="PTHR16795">
    <property type="entry name" value="LIMBIN/ELLIS-VAN CREVELD PROTEIN"/>
    <property type="match status" value="1"/>
</dbReference>
<evidence type="ECO:0000256" key="3">
    <source>
        <dbReference type="ARBA" id="ARBA00022475"/>
    </source>
</evidence>
<keyword evidence="10" id="KW-0175">Coiled coil</keyword>
<feature type="region of interest" description="Disordered" evidence="11">
    <location>
        <begin position="1606"/>
        <end position="1693"/>
    </location>
</feature>
<keyword evidence="4" id="KW-0963">Cytoplasm</keyword>
<dbReference type="GO" id="GO:0007224">
    <property type="term" value="P:smoothened signaling pathway"/>
    <property type="evidence" value="ECO:0007669"/>
    <property type="project" value="InterPro"/>
</dbReference>
<feature type="compositionally biased region" description="Basic and acidic residues" evidence="11">
    <location>
        <begin position="1064"/>
        <end position="1085"/>
    </location>
</feature>
<dbReference type="OrthoDB" id="8852462at2759"/>